<dbReference type="EMBL" id="QSBY01000009">
    <property type="protein sequence ID" value="RHW69973.1"/>
    <property type="molecule type" value="Genomic_DNA"/>
</dbReference>
<proteinExistence type="predicted"/>
<evidence type="ECO:0000313" key="2">
    <source>
        <dbReference type="Proteomes" id="UP000266743"/>
    </source>
</evidence>
<sequence length="54" mass="6354">MIVVIMFFFDIDILHSGVLTERFPNLLFPLFTITYISHTRAFHSTSPFPPLRKK</sequence>
<gene>
    <name evidence="1" type="ORF">DPX39_090016800</name>
</gene>
<reference evidence="1 2" key="1">
    <citation type="submission" date="2018-09" db="EMBL/GenBank/DDBJ databases">
        <title>whole genome sequence of T. equiperdum IVM-t1 strain.</title>
        <authorList>
            <person name="Suganuma K."/>
        </authorList>
    </citation>
    <scope>NUCLEOTIDE SEQUENCE [LARGE SCALE GENOMIC DNA]</scope>
    <source>
        <strain evidence="1 2">IVM-t1</strain>
    </source>
</reference>
<dbReference type="Proteomes" id="UP000266743">
    <property type="component" value="Chromosome 9"/>
</dbReference>
<comment type="caution">
    <text evidence="1">The sequence shown here is derived from an EMBL/GenBank/DDBJ whole genome shotgun (WGS) entry which is preliminary data.</text>
</comment>
<name>A0A3L6L047_9TRYP</name>
<organism evidence="1 2">
    <name type="scientific">Trypanosoma brucei equiperdum</name>
    <dbReference type="NCBI Taxonomy" id="630700"/>
    <lineage>
        <taxon>Eukaryota</taxon>
        <taxon>Discoba</taxon>
        <taxon>Euglenozoa</taxon>
        <taxon>Kinetoplastea</taxon>
        <taxon>Metakinetoplastina</taxon>
        <taxon>Trypanosomatida</taxon>
        <taxon>Trypanosomatidae</taxon>
        <taxon>Trypanosoma</taxon>
    </lineage>
</organism>
<accession>A0A3L6L047</accession>
<dbReference type="AlphaFoldDB" id="A0A3L6L047"/>
<protein>
    <submittedName>
        <fullName evidence="1">Uncharacterized protein</fullName>
    </submittedName>
</protein>
<evidence type="ECO:0000313" key="1">
    <source>
        <dbReference type="EMBL" id="RHW69973.1"/>
    </source>
</evidence>